<evidence type="ECO:0000259" key="2">
    <source>
        <dbReference type="Pfam" id="PF00078"/>
    </source>
</evidence>
<feature type="region of interest" description="Disordered" evidence="1">
    <location>
        <begin position="607"/>
        <end position="655"/>
    </location>
</feature>
<feature type="compositionally biased region" description="Basic and acidic residues" evidence="1">
    <location>
        <begin position="417"/>
        <end position="433"/>
    </location>
</feature>
<feature type="region of interest" description="Disordered" evidence="1">
    <location>
        <begin position="551"/>
        <end position="572"/>
    </location>
</feature>
<accession>A0A1B3TRL7</accession>
<feature type="compositionally biased region" description="Basic and acidic residues" evidence="1">
    <location>
        <begin position="607"/>
        <end position="617"/>
    </location>
</feature>
<feature type="region of interest" description="Disordered" evidence="1">
    <location>
        <begin position="249"/>
        <end position="272"/>
    </location>
</feature>
<feature type="compositionally biased region" description="Polar residues" evidence="1">
    <location>
        <begin position="384"/>
        <end position="393"/>
    </location>
</feature>
<feature type="non-terminal residue" evidence="3">
    <location>
        <position position="1"/>
    </location>
</feature>
<feature type="domain" description="Reverse transcriptase" evidence="2">
    <location>
        <begin position="452"/>
        <end position="584"/>
    </location>
</feature>
<geneLocation type="mitochondrion" evidence="3"/>
<dbReference type="CDD" id="cd01651">
    <property type="entry name" value="RT_G2_intron"/>
    <property type="match status" value="1"/>
</dbReference>
<name>A0A1B3TRL7_PSINU</name>
<feature type="compositionally biased region" description="Basic residues" evidence="1">
    <location>
        <begin position="645"/>
        <end position="655"/>
    </location>
</feature>
<evidence type="ECO:0000313" key="3">
    <source>
        <dbReference type="EMBL" id="AOH05941.1"/>
    </source>
</evidence>
<gene>
    <name evidence="3" type="primary">matR</name>
</gene>
<dbReference type="GO" id="GO:0090615">
    <property type="term" value="P:mitochondrial mRNA processing"/>
    <property type="evidence" value="ECO:0007669"/>
    <property type="project" value="TreeGrafter"/>
</dbReference>
<dbReference type="GeneID" id="28799909"/>
<protein>
    <submittedName>
        <fullName evidence="3">MatR</fullName>
    </submittedName>
</protein>
<keyword evidence="3" id="KW-0496">Mitochondrion</keyword>
<dbReference type="GO" id="GO:0003964">
    <property type="term" value="F:RNA-directed DNA polymerase activity"/>
    <property type="evidence" value="ECO:0007669"/>
    <property type="project" value="TreeGrafter"/>
</dbReference>
<dbReference type="PANTHER" id="PTHR33642:SF5">
    <property type="entry name" value="MATURASE"/>
    <property type="match status" value="1"/>
</dbReference>
<sequence>CGALHLTSVGLQPSAGASALPRALCSKLLRATIRILVGPAKLSERGSLVCKHSNEPRTHRTTGGYPKWLPRHSSPYLYVYQMLIWESALLGKLGPRRSKESLNFVPQWPSDLLRGIEGGLTPWIRRRLGRFALRKTTLLSGGADTPARITGDGYKDGGEGNSTRHPGMNVNPSDRDNHSGPERGYSPAVVDTSLRGAERYESLGRRQGAKRTRVLGTMADERLLLASHERIKPKPGHSNLDIRATLNECGEGGGGEGLNGAPSPTTSPPQGSFLKPCFSKKGISLEWLERASQRLLPGAWPGVMIPLIPENKASEIAFGAGYSLSLSSGHFYQGPMRYTRPKGSDGEYTRPIGSDPWRGRHDTKGPNGEDTLSTRVPYRVGSKSPGTGHSTWDTRPLTGEGEGLTQEDTRPIIGSDPGRHSTFDGRGDKEAARGPHRPMIALLPGFAPEFEPLAVVAPRDKIIQGAIKTVLESIHEFLDTSHGFRPGRGCHSALIRIRARWAGTSWFSESDLVKCFYTIDRPRLISISKGEIDDPNLLNPTHKMAGLVEGGKGGPSSRGVPQGSVLSPPPRNIYLHQTDREIERIRQEHETPKAQIRESFFFKMTGRENQENSREEASFNSPLVDNRTGGKTHPTRSVSREGYRGKRVALTRSRR</sequence>
<dbReference type="InterPro" id="IPR043502">
    <property type="entry name" value="DNA/RNA_pol_sf"/>
</dbReference>
<dbReference type="SUPFAM" id="SSF56672">
    <property type="entry name" value="DNA/RNA polymerases"/>
    <property type="match status" value="1"/>
</dbReference>
<dbReference type="RefSeq" id="YP_009277447.1">
    <property type="nucleotide sequence ID" value="NC_030952.1"/>
</dbReference>
<dbReference type="PANTHER" id="PTHR33642">
    <property type="entry name" value="COX1/OXI3 INTRON 1 PROTEIN-RELATED"/>
    <property type="match status" value="1"/>
</dbReference>
<dbReference type="AlphaFoldDB" id="A0A1B3TRL7"/>
<dbReference type="GO" id="GO:0005739">
    <property type="term" value="C:mitochondrion"/>
    <property type="evidence" value="ECO:0007669"/>
    <property type="project" value="TreeGrafter"/>
</dbReference>
<dbReference type="InterPro" id="IPR000477">
    <property type="entry name" value="RT_dom"/>
</dbReference>
<evidence type="ECO:0000256" key="1">
    <source>
        <dbReference type="SAM" id="MobiDB-lite"/>
    </source>
</evidence>
<proteinExistence type="predicted"/>
<dbReference type="GO" id="GO:0006315">
    <property type="term" value="P:homing of group II introns"/>
    <property type="evidence" value="ECO:0007669"/>
    <property type="project" value="TreeGrafter"/>
</dbReference>
<feature type="region of interest" description="Disordered" evidence="1">
    <location>
        <begin position="338"/>
        <end position="433"/>
    </location>
</feature>
<reference evidence="3" key="1">
    <citation type="journal article" date="2016" name="New Phytol.">
        <title>Complete mitochondrial genomes from the ferns Ophioglossum californicum and Psilotum nudum are highly repetitive with the largest organellar introns.</title>
        <authorList>
            <person name="Guo W."/>
            <person name="Zhu A."/>
            <person name="Fan W."/>
            <person name="Mower J.P."/>
        </authorList>
    </citation>
    <scope>NUCLEOTIDE SEQUENCE</scope>
    <source>
        <strain evidence="3">V16</strain>
    </source>
</reference>
<dbReference type="Pfam" id="PF00078">
    <property type="entry name" value="RVT_1"/>
    <property type="match status" value="1"/>
</dbReference>
<dbReference type="EMBL" id="KX171638">
    <property type="protein sequence ID" value="AOH05941.1"/>
    <property type="molecule type" value="Genomic_DNA"/>
</dbReference>
<feature type="region of interest" description="Disordered" evidence="1">
    <location>
        <begin position="144"/>
        <end position="188"/>
    </location>
</feature>
<organism evidence="3">
    <name type="scientific">Psilotum nudum</name>
    <name type="common">Whisk fern</name>
    <name type="synonym">Lycopodium nudum</name>
    <dbReference type="NCBI Taxonomy" id="3240"/>
    <lineage>
        <taxon>Eukaryota</taxon>
        <taxon>Viridiplantae</taxon>
        <taxon>Streptophyta</taxon>
        <taxon>Embryophyta</taxon>
        <taxon>Tracheophyta</taxon>
        <taxon>Polypodiopsida</taxon>
        <taxon>Ophioglossidae</taxon>
        <taxon>Psilotales</taxon>
        <taxon>Psilotaceae</taxon>
        <taxon>Psilotum</taxon>
    </lineage>
</organism>